<keyword evidence="1" id="KW-0472">Membrane</keyword>
<dbReference type="EMBL" id="BMAT01012519">
    <property type="protein sequence ID" value="GFR93925.1"/>
    <property type="molecule type" value="Genomic_DNA"/>
</dbReference>
<evidence type="ECO:0000313" key="3">
    <source>
        <dbReference type="Proteomes" id="UP000762676"/>
    </source>
</evidence>
<keyword evidence="1" id="KW-1133">Transmembrane helix</keyword>
<evidence type="ECO:0000256" key="1">
    <source>
        <dbReference type="SAM" id="Phobius"/>
    </source>
</evidence>
<evidence type="ECO:0000313" key="2">
    <source>
        <dbReference type="EMBL" id="GFR93925.1"/>
    </source>
</evidence>
<keyword evidence="1" id="KW-0812">Transmembrane</keyword>
<accession>A0AAV4H8X6</accession>
<keyword evidence="3" id="KW-1185">Reference proteome</keyword>
<feature type="transmembrane region" description="Helical" evidence="1">
    <location>
        <begin position="204"/>
        <end position="224"/>
    </location>
</feature>
<gene>
    <name evidence="2" type="ORF">ElyMa_006237800</name>
</gene>
<proteinExistence type="predicted"/>
<feature type="transmembrane region" description="Helical" evidence="1">
    <location>
        <begin position="62"/>
        <end position="83"/>
    </location>
</feature>
<feature type="transmembrane region" description="Helical" evidence="1">
    <location>
        <begin position="103"/>
        <end position="136"/>
    </location>
</feature>
<sequence length="327" mass="36588">MMMMMMIMMSMIMVRFYGPLIPAFLVAVLLMIIGEVLIATGKGQVVTTEPPESVVNLSKPHYLMGAVMLIRFLLGFSPIKRLVASTLGLPLDDTRLLEQEGLYFMMLPVFLCTCACAVIYLQTTAAFHFLWMLSYIGRLFSCMPESLCRHAKTFQVLLSVAAMLMTLLCGTLGLLLSAGLLILKVLRLLYIMSRRLDSRDTHASLSLLFPVTLMVNLQALLSLAPLVMWLKSESLLSPLNPDPSRYNGLLTSASVCALIFYDDLVLSRLSDRLFGWSLHVLAVRSVLYASESLYRLPYLISLTLILLLLSRMANRYIRPSEAEGKNE</sequence>
<dbReference type="Proteomes" id="UP000762676">
    <property type="component" value="Unassembled WGS sequence"/>
</dbReference>
<dbReference type="AlphaFoldDB" id="A0AAV4H8X6"/>
<name>A0AAV4H8X6_9GAST</name>
<feature type="transmembrane region" description="Helical" evidence="1">
    <location>
        <begin position="296"/>
        <end position="313"/>
    </location>
</feature>
<feature type="transmembrane region" description="Helical" evidence="1">
    <location>
        <begin position="156"/>
        <end position="183"/>
    </location>
</feature>
<comment type="caution">
    <text evidence="2">The sequence shown here is derived from an EMBL/GenBank/DDBJ whole genome shotgun (WGS) entry which is preliminary data.</text>
</comment>
<protein>
    <submittedName>
        <fullName evidence="2">GPI inositol-deacylase</fullName>
    </submittedName>
</protein>
<organism evidence="2 3">
    <name type="scientific">Elysia marginata</name>
    <dbReference type="NCBI Taxonomy" id="1093978"/>
    <lineage>
        <taxon>Eukaryota</taxon>
        <taxon>Metazoa</taxon>
        <taxon>Spiralia</taxon>
        <taxon>Lophotrochozoa</taxon>
        <taxon>Mollusca</taxon>
        <taxon>Gastropoda</taxon>
        <taxon>Heterobranchia</taxon>
        <taxon>Euthyneura</taxon>
        <taxon>Panpulmonata</taxon>
        <taxon>Sacoglossa</taxon>
        <taxon>Placobranchoidea</taxon>
        <taxon>Plakobranchidae</taxon>
        <taxon>Elysia</taxon>
    </lineage>
</organism>
<reference evidence="2 3" key="1">
    <citation type="journal article" date="2021" name="Elife">
        <title>Chloroplast acquisition without the gene transfer in kleptoplastic sea slugs, Plakobranchus ocellatus.</title>
        <authorList>
            <person name="Maeda T."/>
            <person name="Takahashi S."/>
            <person name="Yoshida T."/>
            <person name="Shimamura S."/>
            <person name="Takaki Y."/>
            <person name="Nagai Y."/>
            <person name="Toyoda A."/>
            <person name="Suzuki Y."/>
            <person name="Arimoto A."/>
            <person name="Ishii H."/>
            <person name="Satoh N."/>
            <person name="Nishiyama T."/>
            <person name="Hasebe M."/>
            <person name="Maruyama T."/>
            <person name="Minagawa J."/>
            <person name="Obokata J."/>
            <person name="Shigenobu S."/>
        </authorList>
    </citation>
    <scope>NUCLEOTIDE SEQUENCE [LARGE SCALE GENOMIC DNA]</scope>
</reference>